<evidence type="ECO:0000313" key="1">
    <source>
        <dbReference type="EMBL" id="BBY42184.1"/>
    </source>
</evidence>
<dbReference type="AlphaFoldDB" id="A0A1X0BZ93"/>
<dbReference type="GO" id="GO:0004519">
    <property type="term" value="F:endonuclease activity"/>
    <property type="evidence" value="ECO:0007669"/>
    <property type="project" value="InterPro"/>
</dbReference>
<dbReference type="Pfam" id="PF01844">
    <property type="entry name" value="HNH"/>
    <property type="match status" value="1"/>
</dbReference>
<organism evidence="1 2">
    <name type="scientific">Mycolicibacterium celeriflavum</name>
    <name type="common">Mycobacterium celeriflavum</name>
    <dbReference type="NCBI Taxonomy" id="1249101"/>
    <lineage>
        <taxon>Bacteria</taxon>
        <taxon>Bacillati</taxon>
        <taxon>Actinomycetota</taxon>
        <taxon>Actinomycetes</taxon>
        <taxon>Mycobacteriales</taxon>
        <taxon>Mycobacteriaceae</taxon>
        <taxon>Mycolicibacterium</taxon>
    </lineage>
</organism>
<dbReference type="CDD" id="cd00085">
    <property type="entry name" value="HNHc"/>
    <property type="match status" value="1"/>
</dbReference>
<reference evidence="1 2" key="1">
    <citation type="journal article" date="2019" name="Emerg. Microbes Infect.">
        <title>Comprehensive subspecies identification of 175 nontuberculous mycobacteria species based on 7547 genomic profiles.</title>
        <authorList>
            <person name="Matsumoto Y."/>
            <person name="Kinjo T."/>
            <person name="Motooka D."/>
            <person name="Nabeya D."/>
            <person name="Jung N."/>
            <person name="Uechi K."/>
            <person name="Horii T."/>
            <person name="Iida T."/>
            <person name="Fujita J."/>
            <person name="Nakamura S."/>
        </authorList>
    </citation>
    <scope>NUCLEOTIDE SEQUENCE [LARGE SCALE GENOMIC DNA]</scope>
    <source>
        <strain evidence="1 2">JCM 18439</strain>
    </source>
</reference>
<accession>A0A1X0BZ93</accession>
<gene>
    <name evidence="1" type="ORF">MCEL_04790</name>
</gene>
<dbReference type="InterPro" id="IPR002711">
    <property type="entry name" value="HNH"/>
</dbReference>
<name>A0A1X0BZ93_MYCCF</name>
<dbReference type="Gene3D" id="1.10.30.50">
    <property type="match status" value="1"/>
</dbReference>
<protein>
    <submittedName>
        <fullName evidence="1">Uncharacterized protein</fullName>
    </submittedName>
</protein>
<sequence length="164" mass="18211">MIARPCIGCGEVIPTGSYCTDCKPADTRTDREHVAWRNGARWKAFSKRLRRLAPFCEHCGTADDLTVDHLLPVHDYPELAYAAENCRVLCRPCNGKRGNKFSHTEAAAVLRRLESAYNRRPTKSGRERVNVAQRAVHQGIDPLTAAFRPVGKAQEAIHTGRGCA</sequence>
<dbReference type="KEGG" id="mcee:MCEL_04790"/>
<dbReference type="EMBL" id="AP022591">
    <property type="protein sequence ID" value="BBY42184.1"/>
    <property type="molecule type" value="Genomic_DNA"/>
</dbReference>
<dbReference type="GO" id="GO:0003676">
    <property type="term" value="F:nucleic acid binding"/>
    <property type="evidence" value="ECO:0007669"/>
    <property type="project" value="InterPro"/>
</dbReference>
<dbReference type="InterPro" id="IPR003615">
    <property type="entry name" value="HNH_nuc"/>
</dbReference>
<dbReference type="STRING" id="1249101.BST21_05465"/>
<dbReference type="GO" id="GO:0008270">
    <property type="term" value="F:zinc ion binding"/>
    <property type="evidence" value="ECO:0007669"/>
    <property type="project" value="InterPro"/>
</dbReference>
<evidence type="ECO:0000313" key="2">
    <source>
        <dbReference type="Proteomes" id="UP000466431"/>
    </source>
</evidence>
<dbReference type="RefSeq" id="WP_083000651.1">
    <property type="nucleotide sequence ID" value="NZ_AP022591.1"/>
</dbReference>
<proteinExistence type="predicted"/>
<dbReference type="OrthoDB" id="4578716at2"/>
<dbReference type="SMART" id="SM00507">
    <property type="entry name" value="HNHc"/>
    <property type="match status" value="1"/>
</dbReference>
<dbReference type="Proteomes" id="UP000466431">
    <property type="component" value="Chromosome"/>
</dbReference>
<keyword evidence="2" id="KW-1185">Reference proteome</keyword>